<proteinExistence type="predicted"/>
<comment type="caution">
    <text evidence="3">The sequence shown here is derived from an EMBL/GenBank/DDBJ whole genome shotgun (WGS) entry which is preliminary data.</text>
</comment>
<feature type="domain" description="Ice-binding protein C-terminal" evidence="2">
    <location>
        <begin position="225"/>
        <end position="246"/>
    </location>
</feature>
<protein>
    <submittedName>
        <fullName evidence="3">PEP-CTERM sorting domain-containing protein</fullName>
    </submittedName>
</protein>
<evidence type="ECO:0000259" key="2">
    <source>
        <dbReference type="Pfam" id="PF07589"/>
    </source>
</evidence>
<reference evidence="3 4" key="1">
    <citation type="submission" date="2024-01" db="EMBL/GenBank/DDBJ databases">
        <title>Uliginosibacterium soil sp. nov.</title>
        <authorList>
            <person name="Lv Y."/>
        </authorList>
    </citation>
    <scope>NUCLEOTIDE SEQUENCE [LARGE SCALE GENOMIC DNA]</scope>
    <source>
        <strain evidence="3 4">H3</strain>
    </source>
</reference>
<dbReference type="Pfam" id="PF07589">
    <property type="entry name" value="PEP-CTERM"/>
    <property type="match status" value="1"/>
</dbReference>
<keyword evidence="4" id="KW-1185">Reference proteome</keyword>
<accession>A0ABU6JZ46</accession>
<dbReference type="EMBL" id="JAYXHS010000001">
    <property type="protein sequence ID" value="MEC5384773.1"/>
    <property type="molecule type" value="Genomic_DNA"/>
</dbReference>
<organism evidence="3 4">
    <name type="scientific">Uliginosibacterium silvisoli</name>
    <dbReference type="NCBI Taxonomy" id="3114758"/>
    <lineage>
        <taxon>Bacteria</taxon>
        <taxon>Pseudomonadati</taxon>
        <taxon>Pseudomonadota</taxon>
        <taxon>Betaproteobacteria</taxon>
        <taxon>Rhodocyclales</taxon>
        <taxon>Zoogloeaceae</taxon>
        <taxon>Uliginosibacterium</taxon>
    </lineage>
</organism>
<keyword evidence="1" id="KW-0732">Signal</keyword>
<dbReference type="InterPro" id="IPR013424">
    <property type="entry name" value="Ice-binding_C"/>
</dbReference>
<evidence type="ECO:0000313" key="3">
    <source>
        <dbReference type="EMBL" id="MEC5384773.1"/>
    </source>
</evidence>
<evidence type="ECO:0000313" key="4">
    <source>
        <dbReference type="Proteomes" id="UP001331561"/>
    </source>
</evidence>
<feature type="chain" id="PRO_5046787093" evidence="1">
    <location>
        <begin position="26"/>
        <end position="250"/>
    </location>
</feature>
<dbReference type="RefSeq" id="WP_327597741.1">
    <property type="nucleotide sequence ID" value="NZ_JAYXHS010000001.1"/>
</dbReference>
<gene>
    <name evidence="3" type="ORF">VVD49_03515</name>
</gene>
<evidence type="ECO:0000256" key="1">
    <source>
        <dbReference type="SAM" id="SignalP"/>
    </source>
</evidence>
<dbReference type="Proteomes" id="UP001331561">
    <property type="component" value="Unassembled WGS sequence"/>
</dbReference>
<sequence length="250" mass="27436">MKPMKMLRAVFAGAALSFLASSAQATLFDRGAGLIYDDVFNVTWLQDPYYARTSGYDADGKMGWAQAKQWVDGLSYHDSVRGVDYSDWRLPQMHPFPAQCNDSYNGGQCGLNVSPASSELAYMYYVTFGNISPFDSRGQQLPYGTPWGLVDDPAQPGDESMFVHLPYGGGTANSAFWMDGAYSQSFAWFFDLSNGYQGVTYKTFDYLVPWAVRDGDVAAVSAELPEPSTLALSALLLAGVVHGRRRARAD</sequence>
<name>A0ABU6JZ46_9RHOO</name>
<feature type="signal peptide" evidence="1">
    <location>
        <begin position="1"/>
        <end position="25"/>
    </location>
</feature>